<evidence type="ECO:0000256" key="2">
    <source>
        <dbReference type="ARBA" id="ARBA00022553"/>
    </source>
</evidence>
<dbReference type="InterPro" id="IPR045851">
    <property type="entry name" value="AMP-bd_C_sf"/>
</dbReference>
<dbReference type="Pfam" id="PF00501">
    <property type="entry name" value="AMP-binding"/>
    <property type="match status" value="1"/>
</dbReference>
<dbReference type="CDD" id="cd05930">
    <property type="entry name" value="A_NRPS"/>
    <property type="match status" value="1"/>
</dbReference>
<proteinExistence type="predicted"/>
<gene>
    <name evidence="3" type="ORF">OFUS_LOCUS1544</name>
</gene>
<dbReference type="InterPro" id="IPR042099">
    <property type="entry name" value="ANL_N_sf"/>
</dbReference>
<dbReference type="Gene3D" id="3.30.300.30">
    <property type="match status" value="1"/>
</dbReference>
<dbReference type="EMBL" id="CAIIXF020000001">
    <property type="protein sequence ID" value="CAH1774021.1"/>
    <property type="molecule type" value="Genomic_DNA"/>
</dbReference>
<dbReference type="InterPro" id="IPR025110">
    <property type="entry name" value="AMP-bd_C"/>
</dbReference>
<evidence type="ECO:0000313" key="4">
    <source>
        <dbReference type="Proteomes" id="UP000749559"/>
    </source>
</evidence>
<dbReference type="PROSITE" id="PS00455">
    <property type="entry name" value="AMP_BINDING"/>
    <property type="match status" value="1"/>
</dbReference>
<dbReference type="AlphaFoldDB" id="A0A8J1UBL7"/>
<dbReference type="SUPFAM" id="SSF56801">
    <property type="entry name" value="Acetyl-CoA synthetase-like"/>
    <property type="match status" value="1"/>
</dbReference>
<reference evidence="3" key="1">
    <citation type="submission" date="2022-03" db="EMBL/GenBank/DDBJ databases">
        <authorList>
            <person name="Martin C."/>
        </authorList>
    </citation>
    <scope>NUCLEOTIDE SEQUENCE</scope>
</reference>
<keyword evidence="1" id="KW-0596">Phosphopantetheine</keyword>
<evidence type="ECO:0000256" key="1">
    <source>
        <dbReference type="ARBA" id="ARBA00022450"/>
    </source>
</evidence>
<sequence>MAEQDHKKNIHGTKYSLHRSLSIMEGDTKEIPHMTIHHAFEDIVKSSRASGPISEKVAIRFGDRVTTFGQLNGKANSLARALKFQLVNNKKVDFSGDKQHIVALFMSESDTAVMSALSVLKLGAAYTVMDKILPPDRIKYIIDQAGVAAIVATEDNIEYLKAANLGDDTLVLSLSDLLNYAQSANLSEDNIPDIDGLPGFDEKLGMCIVIYTSGSTGSPKGVRISHASLLNNFNYIWDVVNLKEGDVTSAMTSLMFIPHATDIFCPLLQGLPVVIVPKSIKQDPEELIELLDRENVSVIPFIAPSLLDVILQFVQMFDDPKIQTLRFANVGGEAVPTQIVHDFYDYFNEGVVLVDSWGLTETSNDATWMEFRGKKDIAEGVFDEGVSIGVPLHNTIAYIVNEKGEAVSHGEVGELCISGVCVSPGYMDKENAFSFVPNTLRKQSGHETLFKTGDFAKIKNGRLVYCGRRDQMVKIRGYRVNISEIETAINKLDFIEKVAVLPVKRSETDVYLVGFYSCRPGKSAEANDIRKACEASLTPYMIPERFVKLDEMPLKEASAKTDRNALKQLLGK</sequence>
<name>A0A8J1UBL7_OWEFU</name>
<dbReference type="PANTHER" id="PTHR44845:SF6">
    <property type="entry name" value="BETA-ALANINE-ACTIVATING ENZYME"/>
    <property type="match status" value="1"/>
</dbReference>
<dbReference type="Proteomes" id="UP000749559">
    <property type="component" value="Unassembled WGS sequence"/>
</dbReference>
<accession>A0A8J1UBL7</accession>
<dbReference type="InterPro" id="IPR020845">
    <property type="entry name" value="AMP-binding_CS"/>
</dbReference>
<evidence type="ECO:0000313" key="3">
    <source>
        <dbReference type="EMBL" id="CAH1774021.1"/>
    </source>
</evidence>
<dbReference type="InterPro" id="IPR000873">
    <property type="entry name" value="AMP-dep_synth/lig_dom"/>
</dbReference>
<keyword evidence="4" id="KW-1185">Reference proteome</keyword>
<organism evidence="3 4">
    <name type="scientific">Owenia fusiformis</name>
    <name type="common">Polychaete worm</name>
    <dbReference type="NCBI Taxonomy" id="6347"/>
    <lineage>
        <taxon>Eukaryota</taxon>
        <taxon>Metazoa</taxon>
        <taxon>Spiralia</taxon>
        <taxon>Lophotrochozoa</taxon>
        <taxon>Annelida</taxon>
        <taxon>Polychaeta</taxon>
        <taxon>Sedentaria</taxon>
        <taxon>Canalipalpata</taxon>
        <taxon>Sabellida</taxon>
        <taxon>Oweniida</taxon>
        <taxon>Oweniidae</taxon>
        <taxon>Owenia</taxon>
    </lineage>
</organism>
<protein>
    <submittedName>
        <fullName evidence="3">Uncharacterized protein</fullName>
    </submittedName>
</protein>
<keyword evidence="2" id="KW-0597">Phosphoprotein</keyword>
<dbReference type="PANTHER" id="PTHR44845">
    <property type="entry name" value="CARRIER DOMAIN-CONTAINING PROTEIN"/>
    <property type="match status" value="1"/>
</dbReference>
<comment type="caution">
    <text evidence="3">The sequence shown here is derived from an EMBL/GenBank/DDBJ whole genome shotgun (WGS) entry which is preliminary data.</text>
</comment>
<dbReference type="Pfam" id="PF13193">
    <property type="entry name" value="AMP-binding_C"/>
    <property type="match status" value="1"/>
</dbReference>
<dbReference type="Gene3D" id="3.40.50.12780">
    <property type="entry name" value="N-terminal domain of ligase-like"/>
    <property type="match status" value="1"/>
</dbReference>
<dbReference type="OrthoDB" id="416786at2759"/>